<evidence type="ECO:0000259" key="3">
    <source>
        <dbReference type="Pfam" id="PF00465"/>
    </source>
</evidence>
<dbReference type="PANTHER" id="PTHR11496">
    <property type="entry name" value="ALCOHOL DEHYDROGENASE"/>
    <property type="match status" value="1"/>
</dbReference>
<dbReference type="InterPro" id="IPR039697">
    <property type="entry name" value="Alcohol_dehydrogenase_Fe"/>
</dbReference>
<dbReference type="AlphaFoldDB" id="A0A4U8YSJ5"/>
<dbReference type="RefSeq" id="WP_180146982.1">
    <property type="nucleotide sequence ID" value="NZ_CAADHO010000016.1"/>
</dbReference>
<dbReference type="SUPFAM" id="SSF56796">
    <property type="entry name" value="Dehydroquinate synthase-like"/>
    <property type="match status" value="1"/>
</dbReference>
<evidence type="ECO:0000313" key="5">
    <source>
        <dbReference type="Proteomes" id="UP000507962"/>
    </source>
</evidence>
<evidence type="ECO:0000313" key="4">
    <source>
        <dbReference type="EMBL" id="VFQ47346.1"/>
    </source>
</evidence>
<evidence type="ECO:0000256" key="1">
    <source>
        <dbReference type="ARBA" id="ARBA00023002"/>
    </source>
</evidence>
<keyword evidence="5" id="KW-1185">Reference proteome</keyword>
<dbReference type="GO" id="GO:0004022">
    <property type="term" value="F:alcohol dehydrogenase (NAD+) activity"/>
    <property type="evidence" value="ECO:0007669"/>
    <property type="project" value="TreeGrafter"/>
</dbReference>
<feature type="compositionally biased region" description="Polar residues" evidence="2">
    <location>
        <begin position="401"/>
        <end position="414"/>
    </location>
</feature>
<gene>
    <name evidence="4" type="ORF">MSL71_50450</name>
</gene>
<dbReference type="Gene3D" id="3.40.50.1970">
    <property type="match status" value="1"/>
</dbReference>
<dbReference type="Pfam" id="PF00465">
    <property type="entry name" value="Fe-ADH"/>
    <property type="match status" value="1"/>
</dbReference>
<feature type="region of interest" description="Disordered" evidence="2">
    <location>
        <begin position="395"/>
        <end position="414"/>
    </location>
</feature>
<proteinExistence type="predicted"/>
<feature type="domain" description="Alcohol dehydrogenase iron-type/glycerol dehydrogenase GldA" evidence="3">
    <location>
        <begin position="11"/>
        <end position="173"/>
    </location>
</feature>
<dbReference type="PANTHER" id="PTHR11496:SF83">
    <property type="entry name" value="HYDROXYACID-OXOACID TRANSHYDROGENASE, MITOCHONDRIAL"/>
    <property type="match status" value="1"/>
</dbReference>
<evidence type="ECO:0000256" key="2">
    <source>
        <dbReference type="SAM" id="MobiDB-lite"/>
    </source>
</evidence>
<dbReference type="GO" id="GO:0046872">
    <property type="term" value="F:metal ion binding"/>
    <property type="evidence" value="ECO:0007669"/>
    <property type="project" value="InterPro"/>
</dbReference>
<sequence>MDTGVRDFIFPSKIGAGSRALEHLPFDLGGFGAQRPMVVCAEALDSKGGLKPLESAFKGSGLTYGVYAVEDMPTLETVREVWGHYNEGGFDAVIAVGGGAVTDVGKCLAVAAQGGPEALRELLAGGGTASATAPFAWVPTLELTGREAAPEAALGNQVIRGTSLCPNLIAVDPRMLQGQAGAGLVEAGLGALAAALCLYEPVEANPLALPYARLTARQVVAGLMPLLTRAEAPRGRLSRLFGTGGPREEEVAFVTAMAVSGGLLPEARKSLTFVLADVLSPAAGVSREVLAAVLLPTVLEYISRVRGQDLSGLLSALADLDLLCATPVNQRAEAALAMVRETINRLWIFSEARLPRSLAEAGLEKETLQGLCEQAAAMAEGWQRQEVESLLLSAWDGTRPDPNNQPIRATQEVS</sequence>
<dbReference type="Proteomes" id="UP000507962">
    <property type="component" value="Unassembled WGS sequence"/>
</dbReference>
<keyword evidence="1" id="KW-0560">Oxidoreductase</keyword>
<dbReference type="EMBL" id="CAADHO010000016">
    <property type="protein sequence ID" value="VFQ47346.1"/>
    <property type="molecule type" value="Genomic_DNA"/>
</dbReference>
<dbReference type="InterPro" id="IPR001670">
    <property type="entry name" value="ADH_Fe/GldA"/>
</dbReference>
<accession>A0A4U8YSJ5</accession>
<reference evidence="4 5" key="1">
    <citation type="submission" date="2019-03" db="EMBL/GenBank/DDBJ databases">
        <authorList>
            <person name="Nijsse B."/>
        </authorList>
    </citation>
    <scope>NUCLEOTIDE SEQUENCE [LARGE SCALE GENOMIC DNA]</scope>
    <source>
        <strain evidence="4">Desulfoluna butyratoxydans MSL71</strain>
    </source>
</reference>
<organism evidence="4 5">
    <name type="scientific">Desulfoluna butyratoxydans</name>
    <dbReference type="NCBI Taxonomy" id="231438"/>
    <lineage>
        <taxon>Bacteria</taxon>
        <taxon>Pseudomonadati</taxon>
        <taxon>Thermodesulfobacteriota</taxon>
        <taxon>Desulfobacteria</taxon>
        <taxon>Desulfobacterales</taxon>
        <taxon>Desulfolunaceae</taxon>
        <taxon>Desulfoluna</taxon>
    </lineage>
</organism>
<dbReference type="Gene3D" id="1.20.1090.10">
    <property type="entry name" value="Dehydroquinate synthase-like - alpha domain"/>
    <property type="match status" value="1"/>
</dbReference>
<name>A0A4U8YSJ5_9BACT</name>
<protein>
    <submittedName>
        <fullName evidence="4">Alcohol dehydrogenase iron-type</fullName>
    </submittedName>
</protein>